<gene>
    <name evidence="9" type="ORF">L1049_020178</name>
</gene>
<dbReference type="InterPro" id="IPR012946">
    <property type="entry name" value="X8"/>
</dbReference>
<keyword evidence="3 7" id="KW-0378">Hydrolase</keyword>
<accession>A0AAP0SCR7</accession>
<dbReference type="SMART" id="SM00768">
    <property type="entry name" value="X8"/>
    <property type="match status" value="1"/>
</dbReference>
<reference evidence="9 10" key="1">
    <citation type="journal article" date="2024" name="Plant J.">
        <title>Genome sequences and population genomics reveal climatic adaptation and genomic divergence between two closely related sweetgum species.</title>
        <authorList>
            <person name="Xu W.Q."/>
            <person name="Ren C.Q."/>
            <person name="Zhang X.Y."/>
            <person name="Comes H.P."/>
            <person name="Liu X.H."/>
            <person name="Li Y.G."/>
            <person name="Kettle C.J."/>
            <person name="Jalonen R."/>
            <person name="Gaisberger H."/>
            <person name="Ma Y.Z."/>
            <person name="Qiu Y.X."/>
        </authorList>
    </citation>
    <scope>NUCLEOTIDE SEQUENCE [LARGE SCALE GENOMIC DNA]</scope>
    <source>
        <strain evidence="9">Hangzhou</strain>
    </source>
</reference>
<evidence type="ECO:0000256" key="1">
    <source>
        <dbReference type="ARBA" id="ARBA00008773"/>
    </source>
</evidence>
<dbReference type="InterPro" id="IPR017853">
    <property type="entry name" value="GH"/>
</dbReference>
<dbReference type="FunFam" id="1.20.58.1040:FF:000003">
    <property type="entry name" value="glucan endo-1,3-beta-glucosidase 7"/>
    <property type="match status" value="1"/>
</dbReference>
<dbReference type="GO" id="GO:0004553">
    <property type="term" value="F:hydrolase activity, hydrolyzing O-glycosyl compounds"/>
    <property type="evidence" value="ECO:0007669"/>
    <property type="project" value="InterPro"/>
</dbReference>
<evidence type="ECO:0000256" key="6">
    <source>
        <dbReference type="RuleBase" id="RU004335"/>
    </source>
</evidence>
<feature type="domain" description="X8" evidence="8">
    <location>
        <begin position="180"/>
        <end position="264"/>
    </location>
</feature>
<comment type="caution">
    <text evidence="9">The sequence shown here is derived from an EMBL/GenBank/DDBJ whole genome shotgun (WGS) entry which is preliminary data.</text>
</comment>
<dbReference type="Pfam" id="PF00332">
    <property type="entry name" value="Glyco_hydro_17"/>
    <property type="match status" value="1"/>
</dbReference>
<comment type="similarity">
    <text evidence="1 6">Belongs to the glycosyl hydrolase 17 family.</text>
</comment>
<dbReference type="EMBL" id="JBBPBK010000001">
    <property type="protein sequence ID" value="KAK9292216.1"/>
    <property type="molecule type" value="Genomic_DNA"/>
</dbReference>
<dbReference type="InterPro" id="IPR000490">
    <property type="entry name" value="Glyco_hydro_17"/>
</dbReference>
<dbReference type="InterPro" id="IPR044965">
    <property type="entry name" value="Glyco_hydro_17_plant"/>
</dbReference>
<evidence type="ECO:0000256" key="5">
    <source>
        <dbReference type="ARBA" id="ARBA00023295"/>
    </source>
</evidence>
<name>A0AAP0SCR7_LIQFO</name>
<dbReference type="Gene3D" id="3.20.20.80">
    <property type="entry name" value="Glycosidases"/>
    <property type="match status" value="1"/>
</dbReference>
<evidence type="ECO:0000256" key="3">
    <source>
        <dbReference type="ARBA" id="ARBA00022801"/>
    </source>
</evidence>
<proteinExistence type="inferred from homology"/>
<protein>
    <recommendedName>
        <fullName evidence="8">X8 domain-containing protein</fullName>
    </recommendedName>
</protein>
<dbReference type="Gene3D" id="1.20.58.1040">
    <property type="match status" value="1"/>
</dbReference>
<keyword evidence="10" id="KW-1185">Reference proteome</keyword>
<organism evidence="9 10">
    <name type="scientific">Liquidambar formosana</name>
    <name type="common">Formosan gum</name>
    <dbReference type="NCBI Taxonomy" id="63359"/>
    <lineage>
        <taxon>Eukaryota</taxon>
        <taxon>Viridiplantae</taxon>
        <taxon>Streptophyta</taxon>
        <taxon>Embryophyta</taxon>
        <taxon>Tracheophyta</taxon>
        <taxon>Spermatophyta</taxon>
        <taxon>Magnoliopsida</taxon>
        <taxon>eudicotyledons</taxon>
        <taxon>Gunneridae</taxon>
        <taxon>Pentapetalae</taxon>
        <taxon>Saxifragales</taxon>
        <taxon>Altingiaceae</taxon>
        <taxon>Liquidambar</taxon>
    </lineage>
</organism>
<evidence type="ECO:0000256" key="2">
    <source>
        <dbReference type="ARBA" id="ARBA00022729"/>
    </source>
</evidence>
<dbReference type="PROSITE" id="PS00587">
    <property type="entry name" value="GLYCOSYL_HYDROL_F17"/>
    <property type="match status" value="1"/>
</dbReference>
<evidence type="ECO:0000259" key="8">
    <source>
        <dbReference type="SMART" id="SM00768"/>
    </source>
</evidence>
<evidence type="ECO:0000313" key="10">
    <source>
        <dbReference type="Proteomes" id="UP001415857"/>
    </source>
</evidence>
<dbReference type="GO" id="GO:0005975">
    <property type="term" value="P:carbohydrate metabolic process"/>
    <property type="evidence" value="ECO:0007669"/>
    <property type="project" value="InterPro"/>
</dbReference>
<evidence type="ECO:0000256" key="7">
    <source>
        <dbReference type="RuleBase" id="RU004336"/>
    </source>
</evidence>
<sequence>MINPYPFFGCSADTLDYALFRPNSGVFDEMTNLHYTNMLDGQLDATYSAMKLLGFTDVEIVIAETGWPSNGDEGQFGVDAESASQYNGNLMRHVTSGVGTPLMPNRTFETYIFALFNENLKPGPTCERNFGLFQPDLTPVYDIGILRPTARTNFPSNPTPVDAPAVSPMAPVLPQPEGKRWCLPKTGAEVEYLQRNIDYVCGLGLDCKPIQEGGACFLPNTVRAHAAYSMNAYYQAMGRNDYDCDFAETGAITTVDPSYGRCMY</sequence>
<dbReference type="SUPFAM" id="SSF51445">
    <property type="entry name" value="(Trans)glycosidases"/>
    <property type="match status" value="1"/>
</dbReference>
<keyword evidence="2" id="KW-0732">Signal</keyword>
<dbReference type="Pfam" id="PF07983">
    <property type="entry name" value="X8"/>
    <property type="match status" value="1"/>
</dbReference>
<dbReference type="AlphaFoldDB" id="A0AAP0SCR7"/>
<dbReference type="PANTHER" id="PTHR32227">
    <property type="entry name" value="GLUCAN ENDO-1,3-BETA-GLUCOSIDASE BG1-RELATED-RELATED"/>
    <property type="match status" value="1"/>
</dbReference>
<dbReference type="Proteomes" id="UP001415857">
    <property type="component" value="Unassembled WGS sequence"/>
</dbReference>
<evidence type="ECO:0000313" key="9">
    <source>
        <dbReference type="EMBL" id="KAK9292216.1"/>
    </source>
</evidence>
<keyword evidence="4" id="KW-1015">Disulfide bond</keyword>
<evidence type="ECO:0000256" key="4">
    <source>
        <dbReference type="ARBA" id="ARBA00023157"/>
    </source>
</evidence>
<keyword evidence="5 7" id="KW-0326">Glycosidase</keyword>